<reference evidence="14 15" key="1">
    <citation type="journal article" date="2018" name="Mol. Biol. Evol.">
        <title>Broad Genomic Sampling Reveals a Smut Pathogenic Ancestry of the Fungal Clade Ustilaginomycotina.</title>
        <authorList>
            <person name="Kijpornyongpan T."/>
            <person name="Mondo S.J."/>
            <person name="Barry K."/>
            <person name="Sandor L."/>
            <person name="Lee J."/>
            <person name="Lipzen A."/>
            <person name="Pangilinan J."/>
            <person name="LaButti K."/>
            <person name="Hainaut M."/>
            <person name="Henrissat B."/>
            <person name="Grigoriev I.V."/>
            <person name="Spatafora J.W."/>
            <person name="Aime M.C."/>
        </authorList>
    </citation>
    <scope>NUCLEOTIDE SEQUENCE [LARGE SCALE GENOMIC DNA]</scope>
    <source>
        <strain evidence="14 15">MCA 4718</strain>
    </source>
</reference>
<evidence type="ECO:0000256" key="12">
    <source>
        <dbReference type="SAM" id="MobiDB-lite"/>
    </source>
</evidence>
<dbReference type="GO" id="GO:0006784">
    <property type="term" value="P:heme A biosynthetic process"/>
    <property type="evidence" value="ECO:0007669"/>
    <property type="project" value="InterPro"/>
</dbReference>
<keyword evidence="3 13" id="KW-0812">Transmembrane</keyword>
<protein>
    <submittedName>
        <fullName evidence="14">COX15-CtaA-domain-containing protein</fullName>
    </submittedName>
</protein>
<dbReference type="GO" id="GO:0046872">
    <property type="term" value="F:metal ion binding"/>
    <property type="evidence" value="ECO:0007669"/>
    <property type="project" value="UniProtKB-KW"/>
</dbReference>
<keyword evidence="5 13" id="KW-1133">Transmembrane helix</keyword>
<dbReference type="PANTHER" id="PTHR23289">
    <property type="entry name" value="CYTOCHROME C OXIDASE ASSEMBLY PROTEIN COX15"/>
    <property type="match status" value="1"/>
</dbReference>
<evidence type="ECO:0000256" key="4">
    <source>
        <dbReference type="ARBA" id="ARBA00022723"/>
    </source>
</evidence>
<evidence type="ECO:0000313" key="15">
    <source>
        <dbReference type="Proteomes" id="UP000245942"/>
    </source>
</evidence>
<dbReference type="Pfam" id="PF02628">
    <property type="entry name" value="COX15-CtaA"/>
    <property type="match status" value="1"/>
</dbReference>
<dbReference type="GeneID" id="37015043"/>
<evidence type="ECO:0000256" key="5">
    <source>
        <dbReference type="ARBA" id="ARBA00022989"/>
    </source>
</evidence>
<dbReference type="GO" id="GO:0120547">
    <property type="term" value="F:heme A synthase activity"/>
    <property type="evidence" value="ECO:0007669"/>
    <property type="project" value="UniProtKB-EC"/>
</dbReference>
<sequence>MALRLATCSLLGGARLGSCAQASSALRSSWQLSRAASTKVVPTTCVVPSAGAVSSLLLAHTRRPLTSQRPGLALSLVSSFHSSARRCLPEVASSAAGASPQSTTSNASTSTASSSSYASSGPPPSSPTPRIVGYHSLFLAFLVYAIILVGGLTRLTESGLSITEWNPGLKGMWLPSSDEEWEGEWAKYRETPEFQLLNARMSLDDFKTIYMWEWSHRILGRVIGLAYILPSLYFIARGYVKPPFRSKLLLIGLGIGAQGAMGWYMVKSGLAAPQGTLEVAQDPDAHASGALAPPVTPASWTPRVSHFRLAAHLGLAFIVYAGMLRTGLSILREYNVAKNVGTASGLATGPGVRERLISILSRPEVKKYKRFAAGVTALVFVTAMSGALVAGLDAGLVYNEFPTMGDGRIAPPLDEMFDERYGRSNHGSSANGDTGRSSFVIGNLTQNPVTVQFIHRCLAVTTFAHIVALSWKTRTLSRALAKSAIVLPPAIPRLATASLAMATLQASLGITTLIYLVPIPLASAHQAGSVVLLSLMLALWGTLRVPSSGGLANKVQQAYSAAQAVRGASPIAVSASSAGVRGMATLASCRTRSAAIRSQKAAVGRSPQFHSMRSFSATTRVRGDLASLPDKVKIRTGPAGR</sequence>
<dbReference type="InterPro" id="IPR003780">
    <property type="entry name" value="COX15/CtaA_fam"/>
</dbReference>
<dbReference type="OrthoDB" id="1726137at2759"/>
<dbReference type="PANTHER" id="PTHR23289:SF2">
    <property type="entry name" value="CYTOCHROME C OXIDASE ASSEMBLY PROTEIN COX15 HOMOLOG"/>
    <property type="match status" value="1"/>
</dbReference>
<dbReference type="RefSeq" id="XP_025345353.1">
    <property type="nucleotide sequence ID" value="XM_025493309.1"/>
</dbReference>
<dbReference type="InterPro" id="IPR023754">
    <property type="entry name" value="HemeA_Synthase_type2"/>
</dbReference>
<dbReference type="AlphaFoldDB" id="A0A316U141"/>
<evidence type="ECO:0000256" key="8">
    <source>
        <dbReference type="ARBA" id="ARBA00023133"/>
    </source>
</evidence>
<feature type="transmembrane region" description="Helical" evidence="13">
    <location>
        <begin position="131"/>
        <end position="152"/>
    </location>
</feature>
<name>A0A316U141_9BASI</name>
<evidence type="ECO:0000256" key="7">
    <source>
        <dbReference type="ARBA" id="ARBA00023004"/>
    </source>
</evidence>
<feature type="transmembrane region" description="Helical" evidence="13">
    <location>
        <begin position="309"/>
        <end position="328"/>
    </location>
</feature>
<keyword evidence="8" id="KW-0350">Heme biosynthesis</keyword>
<comment type="catalytic activity">
    <reaction evidence="11">
        <text>Fe(II)-heme o + 2 A + H2O = Fe(II)-heme a + 2 AH2</text>
        <dbReference type="Rhea" id="RHEA:63388"/>
        <dbReference type="ChEBI" id="CHEBI:13193"/>
        <dbReference type="ChEBI" id="CHEBI:15377"/>
        <dbReference type="ChEBI" id="CHEBI:17499"/>
        <dbReference type="ChEBI" id="CHEBI:60530"/>
        <dbReference type="ChEBI" id="CHEBI:61715"/>
        <dbReference type="EC" id="1.17.99.9"/>
    </reaction>
    <physiologicalReaction direction="left-to-right" evidence="11">
        <dbReference type="Rhea" id="RHEA:63389"/>
    </physiologicalReaction>
</comment>
<evidence type="ECO:0000256" key="10">
    <source>
        <dbReference type="ARBA" id="ARBA00044501"/>
    </source>
</evidence>
<dbReference type="EMBL" id="KZ819337">
    <property type="protein sequence ID" value="PWN18193.1"/>
    <property type="molecule type" value="Genomic_DNA"/>
</dbReference>
<dbReference type="GO" id="GO:0016653">
    <property type="term" value="F:oxidoreductase activity, acting on NAD(P)H, heme protein as acceptor"/>
    <property type="evidence" value="ECO:0007669"/>
    <property type="project" value="TreeGrafter"/>
</dbReference>
<evidence type="ECO:0000256" key="6">
    <source>
        <dbReference type="ARBA" id="ARBA00023002"/>
    </source>
</evidence>
<comment type="pathway">
    <text evidence="10">Porphyrin-containing compound metabolism; heme A biosynthesis; heme A from heme O: step 1/1.</text>
</comment>
<evidence type="ECO:0000256" key="11">
    <source>
        <dbReference type="ARBA" id="ARBA00048044"/>
    </source>
</evidence>
<dbReference type="STRING" id="1684307.A0A316U141"/>
<feature type="compositionally biased region" description="Low complexity" evidence="12">
    <location>
        <begin position="98"/>
        <end position="120"/>
    </location>
</feature>
<dbReference type="GO" id="GO:0005743">
    <property type="term" value="C:mitochondrial inner membrane"/>
    <property type="evidence" value="ECO:0007669"/>
    <property type="project" value="TreeGrafter"/>
</dbReference>
<keyword evidence="15" id="KW-1185">Reference proteome</keyword>
<accession>A0A316U141</accession>
<feature type="transmembrane region" description="Helical" evidence="13">
    <location>
        <begin position="371"/>
        <end position="392"/>
    </location>
</feature>
<evidence type="ECO:0000256" key="2">
    <source>
        <dbReference type="ARBA" id="ARBA00004141"/>
    </source>
</evidence>
<evidence type="ECO:0000256" key="3">
    <source>
        <dbReference type="ARBA" id="ARBA00022692"/>
    </source>
</evidence>
<keyword evidence="9 13" id="KW-0472">Membrane</keyword>
<feature type="transmembrane region" description="Helical" evidence="13">
    <location>
        <begin position="218"/>
        <end position="236"/>
    </location>
</feature>
<comment type="subcellular location">
    <subcellularLocation>
        <location evidence="2">Membrane</location>
        <topology evidence="2">Multi-pass membrane protein</topology>
    </subcellularLocation>
</comment>
<evidence type="ECO:0000256" key="1">
    <source>
        <dbReference type="ARBA" id="ARBA00001970"/>
    </source>
</evidence>
<organism evidence="14 15">
    <name type="scientific">Pseudomicrostroma glucosiphilum</name>
    <dbReference type="NCBI Taxonomy" id="1684307"/>
    <lineage>
        <taxon>Eukaryota</taxon>
        <taxon>Fungi</taxon>
        <taxon>Dikarya</taxon>
        <taxon>Basidiomycota</taxon>
        <taxon>Ustilaginomycotina</taxon>
        <taxon>Exobasidiomycetes</taxon>
        <taxon>Microstromatales</taxon>
        <taxon>Microstromatales incertae sedis</taxon>
        <taxon>Pseudomicrostroma</taxon>
    </lineage>
</organism>
<gene>
    <name evidence="14" type="ORF">BCV69DRAFT_285175</name>
</gene>
<keyword evidence="6" id="KW-0560">Oxidoreductase</keyword>
<proteinExistence type="predicted"/>
<evidence type="ECO:0000313" key="14">
    <source>
        <dbReference type="EMBL" id="PWN18193.1"/>
    </source>
</evidence>
<comment type="cofactor">
    <cofactor evidence="1">
        <name>heme b</name>
        <dbReference type="ChEBI" id="CHEBI:60344"/>
    </cofactor>
</comment>
<feature type="region of interest" description="Disordered" evidence="12">
    <location>
        <begin position="95"/>
        <end position="125"/>
    </location>
</feature>
<keyword evidence="4" id="KW-0479">Metal-binding</keyword>
<evidence type="ECO:0000256" key="9">
    <source>
        <dbReference type="ARBA" id="ARBA00023136"/>
    </source>
</evidence>
<dbReference type="Proteomes" id="UP000245942">
    <property type="component" value="Unassembled WGS sequence"/>
</dbReference>
<keyword evidence="7" id="KW-0408">Iron</keyword>
<evidence type="ECO:0000256" key="13">
    <source>
        <dbReference type="SAM" id="Phobius"/>
    </source>
</evidence>